<proteinExistence type="predicted"/>
<keyword evidence="1" id="KW-0805">Transcription regulation</keyword>
<evidence type="ECO:0000313" key="6">
    <source>
        <dbReference type="EMBL" id="GHF79976.1"/>
    </source>
</evidence>
<keyword evidence="7" id="KW-1185">Reference proteome</keyword>
<dbReference type="Proteomes" id="UP000658656">
    <property type="component" value="Unassembled WGS sequence"/>
</dbReference>
<dbReference type="GO" id="GO:0003700">
    <property type="term" value="F:DNA-binding transcription factor activity"/>
    <property type="evidence" value="ECO:0007669"/>
    <property type="project" value="TreeGrafter"/>
</dbReference>
<dbReference type="InterPro" id="IPR050109">
    <property type="entry name" value="HTH-type_TetR-like_transc_reg"/>
</dbReference>
<dbReference type="InterPro" id="IPR049445">
    <property type="entry name" value="TetR_SbtR-like_C"/>
</dbReference>
<dbReference type="InterPro" id="IPR009057">
    <property type="entry name" value="Homeodomain-like_sf"/>
</dbReference>
<dbReference type="RefSeq" id="WP_183176895.1">
    <property type="nucleotide sequence ID" value="NZ_BNAV01000013.1"/>
</dbReference>
<sequence length="189" mass="20644">MTSRGEMPRRADAARNREHVLGTARAQLAAGDDSLQLNTIARLAGVGVGTVYRHFPTRQSLLEALAAEPLEDLVERAHAAASHGDFLTALHDLLRYALTRILREPSLGPVLESSTNDDPAVENLRNDFDKSLATLLRGAKRENLVRKDVRPADVRLLLCGVAHALHTAPHTPKQTRTYLQILQSGLTPA</sequence>
<dbReference type="EMBL" id="BNAV01000013">
    <property type="protein sequence ID" value="GHF79976.1"/>
    <property type="molecule type" value="Genomic_DNA"/>
</dbReference>
<accession>A0A8H9MF88</accession>
<keyword evidence="2 4" id="KW-0238">DNA-binding</keyword>
<comment type="caution">
    <text evidence="6">The sequence shown here is derived from an EMBL/GenBank/DDBJ whole genome shotgun (WGS) entry which is preliminary data.</text>
</comment>
<keyword evidence="3" id="KW-0804">Transcription</keyword>
<dbReference type="SUPFAM" id="SSF48498">
    <property type="entry name" value="Tetracyclin repressor-like, C-terminal domain"/>
    <property type="match status" value="1"/>
</dbReference>
<evidence type="ECO:0000256" key="2">
    <source>
        <dbReference type="ARBA" id="ARBA00023125"/>
    </source>
</evidence>
<dbReference type="AlphaFoldDB" id="A0A8H9MF88"/>
<evidence type="ECO:0000313" key="7">
    <source>
        <dbReference type="Proteomes" id="UP000658656"/>
    </source>
</evidence>
<evidence type="ECO:0000256" key="3">
    <source>
        <dbReference type="ARBA" id="ARBA00023163"/>
    </source>
</evidence>
<dbReference type="PANTHER" id="PTHR30055">
    <property type="entry name" value="HTH-TYPE TRANSCRIPTIONAL REGULATOR RUTR"/>
    <property type="match status" value="1"/>
</dbReference>
<protein>
    <submittedName>
        <fullName evidence="6">TetR family transcriptional regulator</fullName>
    </submittedName>
</protein>
<reference evidence="6" key="2">
    <citation type="submission" date="2020-09" db="EMBL/GenBank/DDBJ databases">
        <authorList>
            <person name="Sun Q."/>
            <person name="Zhou Y."/>
        </authorList>
    </citation>
    <scope>NUCLEOTIDE SEQUENCE</scope>
    <source>
        <strain evidence="6">CGMCC 4.7679</strain>
    </source>
</reference>
<dbReference type="GO" id="GO:0000976">
    <property type="term" value="F:transcription cis-regulatory region binding"/>
    <property type="evidence" value="ECO:0007669"/>
    <property type="project" value="TreeGrafter"/>
</dbReference>
<dbReference type="PANTHER" id="PTHR30055:SF234">
    <property type="entry name" value="HTH-TYPE TRANSCRIPTIONAL REGULATOR BETI"/>
    <property type="match status" value="1"/>
</dbReference>
<gene>
    <name evidence="6" type="ORF">GCM10017566_62760</name>
</gene>
<dbReference type="Pfam" id="PF21597">
    <property type="entry name" value="TetR_C_43"/>
    <property type="match status" value="1"/>
</dbReference>
<organism evidence="6 7">
    <name type="scientific">Amycolatopsis bartoniae</name>
    <dbReference type="NCBI Taxonomy" id="941986"/>
    <lineage>
        <taxon>Bacteria</taxon>
        <taxon>Bacillati</taxon>
        <taxon>Actinomycetota</taxon>
        <taxon>Actinomycetes</taxon>
        <taxon>Pseudonocardiales</taxon>
        <taxon>Pseudonocardiaceae</taxon>
        <taxon>Amycolatopsis</taxon>
    </lineage>
</organism>
<dbReference type="Pfam" id="PF00440">
    <property type="entry name" value="TetR_N"/>
    <property type="match status" value="1"/>
</dbReference>
<dbReference type="PROSITE" id="PS50977">
    <property type="entry name" value="HTH_TETR_2"/>
    <property type="match status" value="1"/>
</dbReference>
<reference evidence="6" key="1">
    <citation type="journal article" date="2014" name="Int. J. Syst. Evol. Microbiol.">
        <title>Complete genome sequence of Corynebacterium casei LMG S-19264T (=DSM 44701T), isolated from a smear-ripened cheese.</title>
        <authorList>
            <consortium name="US DOE Joint Genome Institute (JGI-PGF)"/>
            <person name="Walter F."/>
            <person name="Albersmeier A."/>
            <person name="Kalinowski J."/>
            <person name="Ruckert C."/>
        </authorList>
    </citation>
    <scope>NUCLEOTIDE SEQUENCE</scope>
    <source>
        <strain evidence="6">CGMCC 4.7679</strain>
    </source>
</reference>
<name>A0A8H9MF88_9PSEU</name>
<feature type="DNA-binding region" description="H-T-H motif" evidence="4">
    <location>
        <begin position="36"/>
        <end position="55"/>
    </location>
</feature>
<dbReference type="Gene3D" id="1.10.357.10">
    <property type="entry name" value="Tetracycline Repressor, domain 2"/>
    <property type="match status" value="1"/>
</dbReference>
<dbReference type="InterPro" id="IPR001647">
    <property type="entry name" value="HTH_TetR"/>
</dbReference>
<feature type="domain" description="HTH tetR-type" evidence="5">
    <location>
        <begin position="14"/>
        <end position="73"/>
    </location>
</feature>
<evidence type="ECO:0000256" key="1">
    <source>
        <dbReference type="ARBA" id="ARBA00023015"/>
    </source>
</evidence>
<dbReference type="SUPFAM" id="SSF46689">
    <property type="entry name" value="Homeodomain-like"/>
    <property type="match status" value="1"/>
</dbReference>
<dbReference type="InterPro" id="IPR036271">
    <property type="entry name" value="Tet_transcr_reg_TetR-rel_C_sf"/>
</dbReference>
<evidence type="ECO:0000256" key="4">
    <source>
        <dbReference type="PROSITE-ProRule" id="PRU00335"/>
    </source>
</evidence>
<evidence type="ECO:0000259" key="5">
    <source>
        <dbReference type="PROSITE" id="PS50977"/>
    </source>
</evidence>